<dbReference type="SUPFAM" id="SSF56784">
    <property type="entry name" value="HAD-like"/>
    <property type="match status" value="1"/>
</dbReference>
<dbReference type="NCBIfam" id="TIGR00099">
    <property type="entry name" value="Cof-subfamily"/>
    <property type="match status" value="1"/>
</dbReference>
<dbReference type="GO" id="GO:0016791">
    <property type="term" value="F:phosphatase activity"/>
    <property type="evidence" value="ECO:0007669"/>
    <property type="project" value="UniProtKB-ARBA"/>
</dbReference>
<proteinExistence type="predicted"/>
<dbReference type="KEGG" id="saca:FFV09_22260"/>
<dbReference type="RefSeq" id="WP_141449885.1">
    <property type="nucleotide sequence ID" value="NZ_CP041217.1"/>
</dbReference>
<dbReference type="Gene3D" id="3.30.1240.10">
    <property type="match status" value="1"/>
</dbReference>
<dbReference type="PANTHER" id="PTHR10000">
    <property type="entry name" value="PHOSPHOSERINE PHOSPHATASE"/>
    <property type="match status" value="1"/>
</dbReference>
<dbReference type="GO" id="GO:0005829">
    <property type="term" value="C:cytosol"/>
    <property type="evidence" value="ECO:0007669"/>
    <property type="project" value="TreeGrafter"/>
</dbReference>
<dbReference type="GO" id="GO:0000287">
    <property type="term" value="F:magnesium ion binding"/>
    <property type="evidence" value="ECO:0007669"/>
    <property type="project" value="TreeGrafter"/>
</dbReference>
<reference evidence="1 2" key="1">
    <citation type="submission" date="2019-06" db="EMBL/GenBank/DDBJ databases">
        <title>Saccharibacillus brassicae sp. nov., an endophytic bacterium isolated from Chinese cabbage seeds (Brassica pekinensis).</title>
        <authorList>
            <person name="Jiang L."/>
            <person name="Lee J."/>
            <person name="Kim S.W."/>
        </authorList>
    </citation>
    <scope>NUCLEOTIDE SEQUENCE [LARGE SCALE GENOMIC DNA]</scope>
    <source>
        <strain evidence="2">KCTC 43072 / ATSA2</strain>
    </source>
</reference>
<dbReference type="SFLD" id="SFLDG01140">
    <property type="entry name" value="C2.B:_Phosphomannomutase_and_P"/>
    <property type="match status" value="1"/>
</dbReference>
<dbReference type="AlphaFoldDB" id="A0A4Y6V3C1"/>
<dbReference type="Gene3D" id="3.40.50.1000">
    <property type="entry name" value="HAD superfamily/HAD-like"/>
    <property type="match status" value="1"/>
</dbReference>
<organism evidence="1 2">
    <name type="scientific">Saccharibacillus brassicae</name>
    <dbReference type="NCBI Taxonomy" id="2583377"/>
    <lineage>
        <taxon>Bacteria</taxon>
        <taxon>Bacillati</taxon>
        <taxon>Bacillota</taxon>
        <taxon>Bacilli</taxon>
        <taxon>Bacillales</taxon>
        <taxon>Paenibacillaceae</taxon>
        <taxon>Saccharibacillus</taxon>
    </lineage>
</organism>
<sequence length="294" mass="32158">MTYSTDPRDTAEASSKLVFIDIDGTLVDDYGTVPPSAIAACRQARANGHRLYLCTGRSKPEIYDVIWEIGFDGLIGAGGGYVECGGETLYHKQVSEADVRHMVDFFERHGIHFYLESNAGLYASRNLQDRLIALIHGDVANDPGAREQFERAPHPFLGALTYGETDLYKSDVNKVCFLESDLPFDLIKAEFEGKFEVLQCTVPIFGKDSGELAVPGVHKAVAIADVLVHLNRSVADTIAIGDGLNDMEMLQYCAVGIAMGDARDELKAVADHVTGTIQEDGLYRSFLKYGLIAE</sequence>
<evidence type="ECO:0000313" key="2">
    <source>
        <dbReference type="Proteomes" id="UP000316968"/>
    </source>
</evidence>
<keyword evidence="1" id="KW-0378">Hydrolase</keyword>
<dbReference type="SFLD" id="SFLDS00003">
    <property type="entry name" value="Haloacid_Dehalogenase"/>
    <property type="match status" value="1"/>
</dbReference>
<name>A0A4Y6V3C1_SACBS</name>
<keyword evidence="2" id="KW-1185">Reference proteome</keyword>
<dbReference type="InterPro" id="IPR023214">
    <property type="entry name" value="HAD_sf"/>
</dbReference>
<accession>A0A4Y6V3C1</accession>
<gene>
    <name evidence="1" type="ORF">FFV09_22260</name>
</gene>
<dbReference type="OrthoDB" id="9810101at2"/>
<evidence type="ECO:0000313" key="1">
    <source>
        <dbReference type="EMBL" id="QDH23348.1"/>
    </source>
</evidence>
<protein>
    <submittedName>
        <fullName evidence="1">Cof-type HAD-IIB family hydrolase</fullName>
    </submittedName>
</protein>
<dbReference type="InterPro" id="IPR000150">
    <property type="entry name" value="Cof"/>
</dbReference>
<dbReference type="Proteomes" id="UP000316968">
    <property type="component" value="Chromosome"/>
</dbReference>
<dbReference type="PANTHER" id="PTHR10000:SF25">
    <property type="entry name" value="PHOSPHATASE YKRA-RELATED"/>
    <property type="match status" value="1"/>
</dbReference>
<dbReference type="Pfam" id="PF08282">
    <property type="entry name" value="Hydrolase_3"/>
    <property type="match status" value="1"/>
</dbReference>
<dbReference type="InterPro" id="IPR036412">
    <property type="entry name" value="HAD-like_sf"/>
</dbReference>
<dbReference type="EMBL" id="CP041217">
    <property type="protein sequence ID" value="QDH23348.1"/>
    <property type="molecule type" value="Genomic_DNA"/>
</dbReference>